<dbReference type="RefSeq" id="WP_265353053.1">
    <property type="nucleotide sequence ID" value="NZ_JAMQPL010000009.1"/>
</dbReference>
<dbReference type="AlphaFoldDB" id="A0AAW5VNA2"/>
<name>A0AAW5VNA2_9LEPT</name>
<gene>
    <name evidence="1" type="ORF">ND862_16300</name>
</gene>
<comment type="caution">
    <text evidence="1">The sequence shown here is derived from an EMBL/GenBank/DDBJ whole genome shotgun (WGS) entry which is preliminary data.</text>
</comment>
<dbReference type="EMBL" id="JAMQPL010000009">
    <property type="protein sequence ID" value="MCW7531781.1"/>
    <property type="molecule type" value="Genomic_DNA"/>
</dbReference>
<sequence length="349" mass="40285">MMKLRYFLITFLLLSVFMHLTVEWIVPFCETTSSYWYLANNRIVNSDAKVLVLGDSQIVTGVTPQLIAEIEGVTINEVLYLPKPSQQPEGILLESLDVLPKLPKLKKVYVNLSPLNTSKNSVTDANRQLYFSFGGFSFEVITHPLLRKAYFSNLTDLSWKLIIKVFPYFGLSSNINRLVYDPLAQIDVLRRQKEFVYIKESMEKNQGSWVWKSIGDDPTLDAKEVFPENSSQVLSGKRELSIHLWFDFLRLWKERGVNVVFLRIPFSPKMEKDILKTKANLVADDFFKTITADMRAKQDVIVFDFKSVFLEEYRYFGDLTHLNQKGRDAFAVILKKALFDYAHSSAQGM</sequence>
<dbReference type="SUPFAM" id="SSF52266">
    <property type="entry name" value="SGNH hydrolase"/>
    <property type="match status" value="1"/>
</dbReference>
<protein>
    <recommendedName>
        <fullName evidence="3">SGNH/GDSL hydrolase family protein</fullName>
    </recommendedName>
</protein>
<evidence type="ECO:0000313" key="1">
    <source>
        <dbReference type="EMBL" id="MCW7531781.1"/>
    </source>
</evidence>
<evidence type="ECO:0000313" key="2">
    <source>
        <dbReference type="Proteomes" id="UP001208540"/>
    </source>
</evidence>
<proteinExistence type="predicted"/>
<organism evidence="1 2">
    <name type="scientific">Leptospira soteropolitanensis</name>
    <dbReference type="NCBI Taxonomy" id="2950025"/>
    <lineage>
        <taxon>Bacteria</taxon>
        <taxon>Pseudomonadati</taxon>
        <taxon>Spirochaetota</taxon>
        <taxon>Spirochaetia</taxon>
        <taxon>Leptospirales</taxon>
        <taxon>Leptospiraceae</taxon>
        <taxon>Leptospira</taxon>
    </lineage>
</organism>
<evidence type="ECO:0008006" key="3">
    <source>
        <dbReference type="Google" id="ProtNLM"/>
    </source>
</evidence>
<accession>A0AAW5VNA2</accession>
<dbReference type="Proteomes" id="UP001208540">
    <property type="component" value="Unassembled WGS sequence"/>
</dbReference>
<reference evidence="1" key="1">
    <citation type="submission" date="2022-06" db="EMBL/GenBank/DDBJ databases">
        <title>Leptospira isolates from biofilms formed at urban environments.</title>
        <authorList>
            <person name="Ribeiro P.S."/>
            <person name="Sousa T."/>
            <person name="Carvalho N."/>
            <person name="Aburjaile F."/>
            <person name="Neves F."/>
            <person name="Oliveira D."/>
            <person name="Blanco L."/>
            <person name="Lima J."/>
            <person name="Costa F."/>
            <person name="Brenig B."/>
            <person name="Soares S."/>
            <person name="Ramos R."/>
            <person name="Goes-Neto A."/>
            <person name="Matiuzzi M."/>
            <person name="Azevedo V."/>
            <person name="Ristow P."/>
        </authorList>
    </citation>
    <scope>NUCLEOTIDE SEQUENCE</scope>
    <source>
        <strain evidence="1">VSF20</strain>
    </source>
</reference>